<organism evidence="4 5">
    <name type="scientific">Camelina sativa</name>
    <name type="common">False flax</name>
    <name type="synonym">Myagrum sativum</name>
    <dbReference type="NCBI Taxonomy" id="90675"/>
    <lineage>
        <taxon>Eukaryota</taxon>
        <taxon>Viridiplantae</taxon>
        <taxon>Streptophyta</taxon>
        <taxon>Embryophyta</taxon>
        <taxon>Tracheophyta</taxon>
        <taxon>Spermatophyta</taxon>
        <taxon>Magnoliopsida</taxon>
        <taxon>eudicotyledons</taxon>
        <taxon>Gunneridae</taxon>
        <taxon>Pentapetalae</taxon>
        <taxon>rosids</taxon>
        <taxon>malvids</taxon>
        <taxon>Brassicales</taxon>
        <taxon>Brassicaceae</taxon>
        <taxon>Camelineae</taxon>
        <taxon>Camelina</taxon>
    </lineage>
</organism>
<dbReference type="SUPFAM" id="SSF57756">
    <property type="entry name" value="Retrovirus zinc finger-like domains"/>
    <property type="match status" value="1"/>
</dbReference>
<dbReference type="PROSITE" id="PS50158">
    <property type="entry name" value="ZF_CCHC"/>
    <property type="match status" value="1"/>
</dbReference>
<dbReference type="SMART" id="SM00343">
    <property type="entry name" value="ZnF_C2HC"/>
    <property type="match status" value="1"/>
</dbReference>
<keyword evidence="1" id="KW-0862">Zinc</keyword>
<gene>
    <name evidence="5" type="primary">LOC104752459</name>
</gene>
<dbReference type="RefSeq" id="XP_010472906.1">
    <property type="nucleotide sequence ID" value="XM_010474604.1"/>
</dbReference>
<name>A0ABM0WLR6_CAMSA</name>
<dbReference type="Pfam" id="PF00098">
    <property type="entry name" value="zf-CCHC"/>
    <property type="match status" value="1"/>
</dbReference>
<evidence type="ECO:0000256" key="2">
    <source>
        <dbReference type="SAM" id="MobiDB-lite"/>
    </source>
</evidence>
<proteinExistence type="predicted"/>
<reference evidence="5" key="2">
    <citation type="submission" date="2025-08" db="UniProtKB">
        <authorList>
            <consortium name="RefSeq"/>
        </authorList>
    </citation>
    <scope>IDENTIFICATION</scope>
    <source>
        <tissue evidence="5">Leaf</tissue>
    </source>
</reference>
<dbReference type="InterPro" id="IPR036875">
    <property type="entry name" value="Znf_CCHC_sf"/>
</dbReference>
<evidence type="ECO:0000259" key="3">
    <source>
        <dbReference type="PROSITE" id="PS50158"/>
    </source>
</evidence>
<evidence type="ECO:0000313" key="5">
    <source>
        <dbReference type="RefSeq" id="XP_010472906.1"/>
    </source>
</evidence>
<dbReference type="Proteomes" id="UP000694864">
    <property type="component" value="Chromosome 2"/>
</dbReference>
<feature type="domain" description="CCHC-type" evidence="3">
    <location>
        <begin position="159"/>
        <end position="174"/>
    </location>
</feature>
<evidence type="ECO:0000256" key="1">
    <source>
        <dbReference type="PROSITE-ProRule" id="PRU00047"/>
    </source>
</evidence>
<feature type="region of interest" description="Disordered" evidence="2">
    <location>
        <begin position="127"/>
        <end position="151"/>
    </location>
</feature>
<keyword evidence="4" id="KW-1185">Reference proteome</keyword>
<keyword evidence="1" id="KW-0863">Zinc-finger</keyword>
<accession>A0ABM0WLR6</accession>
<protein>
    <submittedName>
        <fullName evidence="5">Uncharacterized protein LOC104752459</fullName>
    </submittedName>
</protein>
<dbReference type="Gene3D" id="4.10.60.10">
    <property type="entry name" value="Zinc finger, CCHC-type"/>
    <property type="match status" value="1"/>
</dbReference>
<dbReference type="GeneID" id="104752459"/>
<keyword evidence="1" id="KW-0479">Metal-binding</keyword>
<dbReference type="InterPro" id="IPR001878">
    <property type="entry name" value="Znf_CCHC"/>
</dbReference>
<reference evidence="4" key="1">
    <citation type="journal article" date="2014" name="Nat. Commun.">
        <title>The emerging biofuel crop Camelina sativa retains a highly undifferentiated hexaploid genome structure.</title>
        <authorList>
            <person name="Kagale S."/>
            <person name="Koh C."/>
            <person name="Nixon J."/>
            <person name="Bollina V."/>
            <person name="Clarke W.E."/>
            <person name="Tuteja R."/>
            <person name="Spillane C."/>
            <person name="Robinson S.J."/>
            <person name="Links M.G."/>
            <person name="Clarke C."/>
            <person name="Higgins E.E."/>
            <person name="Huebert T."/>
            <person name="Sharpe A.G."/>
            <person name="Parkin I.A."/>
        </authorList>
    </citation>
    <scope>NUCLEOTIDE SEQUENCE [LARGE SCALE GENOMIC DNA]</scope>
    <source>
        <strain evidence="4">cv. DH55</strain>
    </source>
</reference>
<evidence type="ECO:0000313" key="4">
    <source>
        <dbReference type="Proteomes" id="UP000694864"/>
    </source>
</evidence>
<sequence>MDAQYVQMMEQLQREGAGSFSGCTDPSVADEWRERMEDIFQSLRCPDRYRVDLAVHYLSGDARVWWRSEAFDRMEARFLGLTQGDRTLVVVSPAARSEETLEQSILSKDRQLEQRCKKKRKEKTVANQGGQGCYGRGSTDHVSASGPRGGDSQEYRRVCYHCGEEGHIRPFCPKRRQMMEVAVQPKGGSGVHYGA</sequence>